<evidence type="ECO:0000256" key="4">
    <source>
        <dbReference type="ARBA" id="ARBA00022729"/>
    </source>
</evidence>
<evidence type="ECO:0000256" key="5">
    <source>
        <dbReference type="SAM" id="Coils"/>
    </source>
</evidence>
<feature type="compositionally biased region" description="Low complexity" evidence="6">
    <location>
        <begin position="35"/>
        <end position="48"/>
    </location>
</feature>
<feature type="coiled-coil region" evidence="5">
    <location>
        <begin position="160"/>
        <end position="201"/>
    </location>
</feature>
<organism evidence="9 10">
    <name type="scientific">Nocardiopsis alba</name>
    <dbReference type="NCBI Taxonomy" id="53437"/>
    <lineage>
        <taxon>Bacteria</taxon>
        <taxon>Bacillati</taxon>
        <taxon>Actinomycetota</taxon>
        <taxon>Actinomycetes</taxon>
        <taxon>Streptosporangiales</taxon>
        <taxon>Nocardiopsidaceae</taxon>
        <taxon>Nocardiopsis</taxon>
    </lineage>
</organism>
<evidence type="ECO:0000313" key="9">
    <source>
        <dbReference type="EMBL" id="MFB8766347.1"/>
    </source>
</evidence>
<gene>
    <name evidence="9" type="ORF">VSQ78_01445</name>
</gene>
<keyword evidence="5" id="KW-0175">Coiled coil</keyword>
<comment type="similarity">
    <text evidence="2">Belongs to the bacterial solute-binding protein 8 family.</text>
</comment>
<dbReference type="Pfam" id="PF01497">
    <property type="entry name" value="Peripla_BP_2"/>
    <property type="match status" value="1"/>
</dbReference>
<dbReference type="SUPFAM" id="SSF53807">
    <property type="entry name" value="Helical backbone' metal receptor"/>
    <property type="match status" value="1"/>
</dbReference>
<comment type="subcellular location">
    <subcellularLocation>
        <location evidence="1">Cell envelope</location>
    </subcellularLocation>
</comment>
<dbReference type="PANTHER" id="PTHR30532:SF1">
    <property type="entry name" value="IRON(3+)-HYDROXAMATE-BINDING PROTEIN FHUD"/>
    <property type="match status" value="1"/>
</dbReference>
<keyword evidence="10" id="KW-1185">Reference proteome</keyword>
<evidence type="ECO:0000256" key="3">
    <source>
        <dbReference type="ARBA" id="ARBA00022448"/>
    </source>
</evidence>
<reference evidence="9 10" key="1">
    <citation type="submission" date="2024-01" db="EMBL/GenBank/DDBJ databases">
        <title>Genome mining of biosynthetic gene clusters to explore secondary metabolites of Streptomyces sp.</title>
        <authorList>
            <person name="Baig A."/>
            <person name="Ajitkumar Shintre N."/>
            <person name="Kumar H."/>
            <person name="Anbarasu A."/>
            <person name="Ramaiah S."/>
        </authorList>
    </citation>
    <scope>NUCLEOTIDE SEQUENCE [LARGE SCALE GENOMIC DNA]</scope>
    <source>
        <strain evidence="9 10">A01</strain>
    </source>
</reference>
<evidence type="ECO:0000256" key="7">
    <source>
        <dbReference type="SAM" id="SignalP"/>
    </source>
</evidence>
<feature type="domain" description="Fe/B12 periplasmic-binding" evidence="8">
    <location>
        <begin position="59"/>
        <end position="325"/>
    </location>
</feature>
<dbReference type="Proteomes" id="UP001585053">
    <property type="component" value="Unassembled WGS sequence"/>
</dbReference>
<sequence>MTVSTTRPRSTGMAAGALTLTLALTSCGADDPSDAADASTETTTVETDYGPVEIPTDPQRIVALEFGNEILVEAGIDPVGVIDPNPGLYTPEELEILQGADVVQESSLEINIEAVAAAEPDLIIGGVREVSHDDYEEHFENLSRIAPTVLFDFDGAGPELRDMSLELAEVVGDAERAEAERERYEERVTELRDTYAEQLQDHTFAVVFGVDDQFAVVNTNAWGAYILDELGAETTSVIEEAGGDFATFQSYENIDKLDDADVVLYETDVSLEPDAFTADLLDQNLWASLPAAENDRVHPLRYSFSRTWGQANDVLDQLEEVLQDL</sequence>
<keyword evidence="3" id="KW-0813">Transport</keyword>
<feature type="signal peptide" evidence="7">
    <location>
        <begin position="1"/>
        <end position="29"/>
    </location>
</feature>
<dbReference type="Gene3D" id="3.40.50.1980">
    <property type="entry name" value="Nitrogenase molybdenum iron protein domain"/>
    <property type="match status" value="2"/>
</dbReference>
<dbReference type="RefSeq" id="WP_274517519.1">
    <property type="nucleotide sequence ID" value="NZ_JAYMRS010000001.1"/>
</dbReference>
<evidence type="ECO:0000313" key="10">
    <source>
        <dbReference type="Proteomes" id="UP001585053"/>
    </source>
</evidence>
<dbReference type="PROSITE" id="PS51257">
    <property type="entry name" value="PROKAR_LIPOPROTEIN"/>
    <property type="match status" value="1"/>
</dbReference>
<dbReference type="PANTHER" id="PTHR30532">
    <property type="entry name" value="IRON III DICITRATE-BINDING PERIPLASMIC PROTEIN"/>
    <property type="match status" value="1"/>
</dbReference>
<dbReference type="EMBL" id="JAYMRS010000001">
    <property type="protein sequence ID" value="MFB8766347.1"/>
    <property type="molecule type" value="Genomic_DNA"/>
</dbReference>
<protein>
    <submittedName>
        <fullName evidence="9">ABC transporter substrate-binding protein</fullName>
    </submittedName>
</protein>
<evidence type="ECO:0000256" key="6">
    <source>
        <dbReference type="SAM" id="MobiDB-lite"/>
    </source>
</evidence>
<dbReference type="InterPro" id="IPR051313">
    <property type="entry name" value="Bact_iron-sidero_bind"/>
</dbReference>
<dbReference type="InterPro" id="IPR002491">
    <property type="entry name" value="ABC_transptr_periplasmic_BD"/>
</dbReference>
<dbReference type="PROSITE" id="PS50983">
    <property type="entry name" value="FE_B12_PBP"/>
    <property type="match status" value="1"/>
</dbReference>
<evidence type="ECO:0000256" key="2">
    <source>
        <dbReference type="ARBA" id="ARBA00008814"/>
    </source>
</evidence>
<keyword evidence="4 7" id="KW-0732">Signal</keyword>
<evidence type="ECO:0000256" key="1">
    <source>
        <dbReference type="ARBA" id="ARBA00004196"/>
    </source>
</evidence>
<feature type="region of interest" description="Disordered" evidence="6">
    <location>
        <begin position="30"/>
        <end position="52"/>
    </location>
</feature>
<comment type="caution">
    <text evidence="9">The sequence shown here is derived from an EMBL/GenBank/DDBJ whole genome shotgun (WGS) entry which is preliminary data.</text>
</comment>
<accession>A0ABV5DP38</accession>
<evidence type="ECO:0000259" key="8">
    <source>
        <dbReference type="PROSITE" id="PS50983"/>
    </source>
</evidence>
<feature type="chain" id="PRO_5045218430" evidence="7">
    <location>
        <begin position="30"/>
        <end position="325"/>
    </location>
</feature>
<name>A0ABV5DP38_9ACTN</name>
<proteinExistence type="inferred from homology"/>